<dbReference type="AlphaFoldDB" id="A0A0E9XPN3"/>
<reference evidence="1" key="1">
    <citation type="submission" date="2014-11" db="EMBL/GenBank/DDBJ databases">
        <authorList>
            <person name="Amaro Gonzalez C."/>
        </authorList>
    </citation>
    <scope>NUCLEOTIDE SEQUENCE</scope>
</reference>
<organism evidence="1">
    <name type="scientific">Anguilla anguilla</name>
    <name type="common">European freshwater eel</name>
    <name type="synonym">Muraena anguilla</name>
    <dbReference type="NCBI Taxonomy" id="7936"/>
    <lineage>
        <taxon>Eukaryota</taxon>
        <taxon>Metazoa</taxon>
        <taxon>Chordata</taxon>
        <taxon>Craniata</taxon>
        <taxon>Vertebrata</taxon>
        <taxon>Euteleostomi</taxon>
        <taxon>Actinopterygii</taxon>
        <taxon>Neopterygii</taxon>
        <taxon>Teleostei</taxon>
        <taxon>Anguilliformes</taxon>
        <taxon>Anguillidae</taxon>
        <taxon>Anguilla</taxon>
    </lineage>
</organism>
<evidence type="ECO:0000313" key="1">
    <source>
        <dbReference type="EMBL" id="JAI04367.1"/>
    </source>
</evidence>
<accession>A0A0E9XPN3</accession>
<dbReference type="EMBL" id="GBXM01004211">
    <property type="protein sequence ID" value="JAI04367.1"/>
    <property type="molecule type" value="Transcribed_RNA"/>
</dbReference>
<protein>
    <submittedName>
        <fullName evidence="1">Uncharacterized protein</fullName>
    </submittedName>
</protein>
<name>A0A0E9XPN3_ANGAN</name>
<proteinExistence type="predicted"/>
<reference evidence="1" key="2">
    <citation type="journal article" date="2015" name="Fish Shellfish Immunol.">
        <title>Early steps in the European eel (Anguilla anguilla)-Vibrio vulnificus interaction in the gills: Role of the RtxA13 toxin.</title>
        <authorList>
            <person name="Callol A."/>
            <person name="Pajuelo D."/>
            <person name="Ebbesson L."/>
            <person name="Teles M."/>
            <person name="MacKenzie S."/>
            <person name="Amaro C."/>
        </authorList>
    </citation>
    <scope>NUCLEOTIDE SEQUENCE</scope>
</reference>
<sequence>MLQTTSVRDQSSTSLTHGIRFLPSAPGRQLLPTACKKKMTLKTLAVLSWIQASPQVPTQCLGLLESLSLNERS</sequence>